<dbReference type="EMBL" id="KQ964624">
    <property type="protein sequence ID" value="KXN67620.1"/>
    <property type="molecule type" value="Genomic_DNA"/>
</dbReference>
<protein>
    <recommendedName>
        <fullName evidence="2">HTH CENPB-type domain-containing protein</fullName>
    </recommendedName>
</protein>
<dbReference type="GO" id="GO:0003677">
    <property type="term" value="F:DNA binding"/>
    <property type="evidence" value="ECO:0007669"/>
    <property type="project" value="UniProtKB-KW"/>
</dbReference>
<dbReference type="AlphaFoldDB" id="A0A137NXM9"/>
<dbReference type="SUPFAM" id="SSF46689">
    <property type="entry name" value="Homeodomain-like"/>
    <property type="match status" value="1"/>
</dbReference>
<proteinExistence type="predicted"/>
<keyword evidence="1" id="KW-0238">DNA-binding</keyword>
<keyword evidence="4" id="KW-1185">Reference proteome</keyword>
<dbReference type="OrthoDB" id="2447222at2759"/>
<sequence>MEKILAAWIENVQEKLQLTVKLIKTKAQFIHSNLLGQTNIKFSTSNGWFHRFKNCHKIKRYRYIGEAKSVDEDYINKELPKLNSITRQYSLANIYNMDESALYLQPNLI</sequence>
<dbReference type="Gene3D" id="1.10.10.60">
    <property type="entry name" value="Homeodomain-like"/>
    <property type="match status" value="1"/>
</dbReference>
<accession>A0A137NXM9</accession>
<dbReference type="PROSITE" id="PS51253">
    <property type="entry name" value="HTH_CENPB"/>
    <property type="match status" value="1"/>
</dbReference>
<evidence type="ECO:0000313" key="3">
    <source>
        <dbReference type="EMBL" id="KXN67620.1"/>
    </source>
</evidence>
<dbReference type="STRING" id="796925.A0A137NXM9"/>
<dbReference type="Proteomes" id="UP000070444">
    <property type="component" value="Unassembled WGS sequence"/>
</dbReference>
<evidence type="ECO:0000313" key="4">
    <source>
        <dbReference type="Proteomes" id="UP000070444"/>
    </source>
</evidence>
<dbReference type="InterPro" id="IPR009057">
    <property type="entry name" value="Homeodomain-like_sf"/>
</dbReference>
<reference evidence="3 4" key="1">
    <citation type="journal article" date="2015" name="Genome Biol. Evol.">
        <title>Phylogenomic analyses indicate that early fungi evolved digesting cell walls of algal ancestors of land plants.</title>
        <authorList>
            <person name="Chang Y."/>
            <person name="Wang S."/>
            <person name="Sekimoto S."/>
            <person name="Aerts A.L."/>
            <person name="Choi C."/>
            <person name="Clum A."/>
            <person name="LaButti K.M."/>
            <person name="Lindquist E.A."/>
            <person name="Yee Ngan C."/>
            <person name="Ohm R.A."/>
            <person name="Salamov A.A."/>
            <person name="Grigoriev I.V."/>
            <person name="Spatafora J.W."/>
            <person name="Berbee M.L."/>
        </authorList>
    </citation>
    <scope>NUCLEOTIDE SEQUENCE [LARGE SCALE GENOMIC DNA]</scope>
    <source>
        <strain evidence="3 4">NRRL 28638</strain>
    </source>
</reference>
<gene>
    <name evidence="3" type="ORF">CONCODRAFT_72843</name>
</gene>
<organism evidence="3 4">
    <name type="scientific">Conidiobolus coronatus (strain ATCC 28846 / CBS 209.66 / NRRL 28638)</name>
    <name type="common">Delacroixia coronata</name>
    <dbReference type="NCBI Taxonomy" id="796925"/>
    <lineage>
        <taxon>Eukaryota</taxon>
        <taxon>Fungi</taxon>
        <taxon>Fungi incertae sedis</taxon>
        <taxon>Zoopagomycota</taxon>
        <taxon>Entomophthoromycotina</taxon>
        <taxon>Entomophthoromycetes</taxon>
        <taxon>Entomophthorales</taxon>
        <taxon>Ancylistaceae</taxon>
        <taxon>Conidiobolus</taxon>
    </lineage>
</organism>
<dbReference type="Pfam" id="PF03221">
    <property type="entry name" value="HTH_Tnp_Tc5"/>
    <property type="match status" value="1"/>
</dbReference>
<feature type="domain" description="HTH CENPB-type" evidence="2">
    <location>
        <begin position="1"/>
        <end position="62"/>
    </location>
</feature>
<name>A0A137NXM9_CONC2</name>
<evidence type="ECO:0000259" key="2">
    <source>
        <dbReference type="PROSITE" id="PS51253"/>
    </source>
</evidence>
<evidence type="ECO:0000256" key="1">
    <source>
        <dbReference type="ARBA" id="ARBA00023125"/>
    </source>
</evidence>
<dbReference type="InterPro" id="IPR006600">
    <property type="entry name" value="HTH_CenpB_DNA-bd_dom"/>
</dbReference>